<feature type="transmembrane region" description="Helical" evidence="1">
    <location>
        <begin position="70"/>
        <end position="91"/>
    </location>
</feature>
<dbReference type="Proteomes" id="UP000247612">
    <property type="component" value="Unassembled WGS sequence"/>
</dbReference>
<feature type="transmembrane region" description="Helical" evidence="1">
    <location>
        <begin position="146"/>
        <end position="167"/>
    </location>
</feature>
<organism evidence="3 4">
    <name type="scientific">Dielma fastidiosa</name>
    <dbReference type="NCBI Taxonomy" id="1034346"/>
    <lineage>
        <taxon>Bacteria</taxon>
        <taxon>Bacillati</taxon>
        <taxon>Bacillota</taxon>
        <taxon>Erysipelotrichia</taxon>
        <taxon>Erysipelotrichales</taxon>
        <taxon>Erysipelotrichaceae</taxon>
        <taxon>Dielma</taxon>
    </lineage>
</organism>
<dbReference type="Proteomes" id="UP001276902">
    <property type="component" value="Unassembled WGS sequence"/>
</dbReference>
<evidence type="ECO:0008006" key="5">
    <source>
        <dbReference type="Google" id="ProtNLM"/>
    </source>
</evidence>
<reference evidence="3 4" key="1">
    <citation type="submission" date="2018-05" db="EMBL/GenBank/DDBJ databases">
        <title>Genomic Encyclopedia of Type Strains, Phase IV (KMG-IV): sequencing the most valuable type-strain genomes for metagenomic binning, comparative biology and taxonomic classification.</title>
        <authorList>
            <person name="Goeker M."/>
        </authorList>
    </citation>
    <scope>NUCLEOTIDE SEQUENCE [LARGE SCALE GENOMIC DNA]</scope>
    <source>
        <strain evidence="3 4">JC118</strain>
    </source>
</reference>
<name>A0A318KUG7_9FIRM</name>
<accession>A0A318KUG7</accession>
<reference evidence="2" key="2">
    <citation type="submission" date="2022-03" db="EMBL/GenBank/DDBJ databases">
        <title>First case of bacteraemia caused by Dielma fastidiosa in a patient hospitalised with diverticulitis.</title>
        <authorList>
            <person name="Forman-Ankjaer B."/>
            <person name="Hvid-Jensen F."/>
            <person name="Kobel C.M."/>
            <person name="Greve T."/>
        </authorList>
    </citation>
    <scope>NUCLEOTIDE SEQUENCE</scope>
    <source>
        <strain evidence="2">AUH_DF_2021</strain>
    </source>
</reference>
<keyword evidence="1" id="KW-0472">Membrane</keyword>
<feature type="transmembrane region" description="Helical" evidence="1">
    <location>
        <begin position="12"/>
        <end position="42"/>
    </location>
</feature>
<protein>
    <recommendedName>
        <fullName evidence="5">DUF2975 domain-containing protein</fullName>
    </recommendedName>
</protein>
<keyword evidence="1" id="KW-1133">Transmembrane helix</keyword>
<keyword evidence="4" id="KW-1185">Reference proteome</keyword>
<feature type="transmembrane region" description="Helical" evidence="1">
    <location>
        <begin position="112"/>
        <end position="134"/>
    </location>
</feature>
<dbReference type="EMBL" id="JALDAW010000013">
    <property type="protein sequence ID" value="MDY5168322.1"/>
    <property type="molecule type" value="Genomic_DNA"/>
</dbReference>
<dbReference type="STRING" id="1034346.GCA_000313565_01710"/>
<sequence length="176" mass="19302">MQTLEDKLKKRSGIIAAVSLVIGAFLLLDFIVSLIALLWLLISSPESSQFYQFLLIALHANSKGVLCAEIGIDMVSALMLMLIIRHAYLFFKSTKNDARPFKADNIIKLKKAGIGMIVYAFVEVIARKGFYASFADSAPASQVPDPAFIIAALLLFAIALIFEYGALLQQLSDETL</sequence>
<dbReference type="RefSeq" id="WP_022938013.1">
    <property type="nucleotide sequence ID" value="NZ_BAABZA010000006.1"/>
</dbReference>
<evidence type="ECO:0000313" key="2">
    <source>
        <dbReference type="EMBL" id="MDY5168322.1"/>
    </source>
</evidence>
<dbReference type="EMBL" id="QJKH01000004">
    <property type="protein sequence ID" value="PXX80212.1"/>
    <property type="molecule type" value="Genomic_DNA"/>
</dbReference>
<dbReference type="AlphaFoldDB" id="A0A318KUG7"/>
<gene>
    <name evidence="3" type="ORF">DES51_104218</name>
    <name evidence="2" type="ORF">MQE39_09360</name>
</gene>
<evidence type="ECO:0000313" key="4">
    <source>
        <dbReference type="Proteomes" id="UP000247612"/>
    </source>
</evidence>
<proteinExistence type="predicted"/>
<evidence type="ECO:0000256" key="1">
    <source>
        <dbReference type="SAM" id="Phobius"/>
    </source>
</evidence>
<keyword evidence="1" id="KW-0812">Transmembrane</keyword>
<evidence type="ECO:0000313" key="3">
    <source>
        <dbReference type="EMBL" id="PXX80212.1"/>
    </source>
</evidence>
<comment type="caution">
    <text evidence="3">The sequence shown here is derived from an EMBL/GenBank/DDBJ whole genome shotgun (WGS) entry which is preliminary data.</text>
</comment>
<dbReference type="GeneID" id="94440916"/>